<reference evidence="1" key="1">
    <citation type="submission" date="2019-08" db="EMBL/GenBank/DDBJ databases">
        <authorList>
            <person name="Kucharzyk K."/>
            <person name="Murdoch R.W."/>
            <person name="Higgins S."/>
            <person name="Loffler F."/>
        </authorList>
    </citation>
    <scope>NUCLEOTIDE SEQUENCE</scope>
</reference>
<sequence>MNIGLGVLGQSIVDDMGQVHDIDASCCDIGCCEDVYLLLPELVKDLFPFLLGKVSMKGIG</sequence>
<comment type="caution">
    <text evidence="1">The sequence shown here is derived from an EMBL/GenBank/DDBJ whole genome shotgun (WGS) entry which is preliminary data.</text>
</comment>
<proteinExistence type="predicted"/>
<evidence type="ECO:0000313" key="1">
    <source>
        <dbReference type="EMBL" id="MPN34628.1"/>
    </source>
</evidence>
<dbReference type="AlphaFoldDB" id="A0A645H6L7"/>
<protein>
    <submittedName>
        <fullName evidence="1">Uncharacterized protein</fullName>
    </submittedName>
</protein>
<gene>
    <name evidence="1" type="ORF">SDC9_182122</name>
</gene>
<dbReference type="AntiFam" id="ANF00149">
    <property type="entry name" value="Shadow ORF (opposite cshA)"/>
</dbReference>
<name>A0A645H6L7_9ZZZZ</name>
<dbReference type="EMBL" id="VSSQ01087772">
    <property type="protein sequence ID" value="MPN34628.1"/>
    <property type="molecule type" value="Genomic_DNA"/>
</dbReference>
<accession>A0A645H6L7</accession>
<organism evidence="1">
    <name type="scientific">bioreactor metagenome</name>
    <dbReference type="NCBI Taxonomy" id="1076179"/>
    <lineage>
        <taxon>unclassified sequences</taxon>
        <taxon>metagenomes</taxon>
        <taxon>ecological metagenomes</taxon>
    </lineage>
</organism>